<dbReference type="AlphaFoldDB" id="A0A3R9NGD4"/>
<dbReference type="EMBL" id="RWIS01000005">
    <property type="protein sequence ID" value="RSK33957.1"/>
    <property type="molecule type" value="Genomic_DNA"/>
</dbReference>
<evidence type="ECO:0008006" key="3">
    <source>
        <dbReference type="Google" id="ProtNLM"/>
    </source>
</evidence>
<protein>
    <recommendedName>
        <fullName evidence="3">Phage major capsid protein</fullName>
    </recommendedName>
</protein>
<dbReference type="OrthoDB" id="893299at2"/>
<organism evidence="1 2">
    <name type="scientific">Hymenobacter metallilatus</name>
    <dbReference type="NCBI Taxonomy" id="2493666"/>
    <lineage>
        <taxon>Bacteria</taxon>
        <taxon>Pseudomonadati</taxon>
        <taxon>Bacteroidota</taxon>
        <taxon>Cytophagia</taxon>
        <taxon>Cytophagales</taxon>
        <taxon>Hymenobacteraceae</taxon>
        <taxon>Hymenobacter</taxon>
    </lineage>
</organism>
<name>A0A3R9NGD4_9BACT</name>
<gene>
    <name evidence="1" type="ORF">EI290_09635</name>
</gene>
<sequence length="338" mass="36767">MEYNPINFTGEHAQEIYAAVLEANRTAERRLLRQEDNVKNERILTSISGKVAWQKYKEKIRETDIDALASKNDMKFGDRKVMPKKIMAFDNWLMNQLRSTRFGASMAPGAANIGSTEFEKATTTYLVPRMGKSYEELIYQSITPETKATIAGAAGVPAAQKAWAAAQPDGEFDGLIARMISATDSTVGGGVVKFVAAPAGGVVESNIVTAYADIYKKIDKAELEEGNVVIFAPLDDFQILQLANLNAEFKDKFVVTGQGKDAKVTFLNVPVEFVPTGGPRFAGKAGEDGDFVHACDLTSDDSTFEVGKVNNYSDDLFFKMVAAADTTVLNSGKKVLSL</sequence>
<proteinExistence type="predicted"/>
<dbReference type="Proteomes" id="UP000280066">
    <property type="component" value="Unassembled WGS sequence"/>
</dbReference>
<reference evidence="1 2" key="1">
    <citation type="submission" date="2018-12" db="EMBL/GenBank/DDBJ databases">
        <authorList>
            <person name="Feng G."/>
            <person name="Zhu H."/>
        </authorList>
    </citation>
    <scope>NUCLEOTIDE SEQUENCE [LARGE SCALE GENOMIC DNA]</scope>
    <source>
        <strain evidence="1 2">9PBR-2</strain>
    </source>
</reference>
<dbReference type="RefSeq" id="WP_125429121.1">
    <property type="nucleotide sequence ID" value="NZ_RWIS01000005.1"/>
</dbReference>
<keyword evidence="2" id="KW-1185">Reference proteome</keyword>
<accession>A0A3R9NGD4</accession>
<comment type="caution">
    <text evidence="1">The sequence shown here is derived from an EMBL/GenBank/DDBJ whole genome shotgun (WGS) entry which is preliminary data.</text>
</comment>
<evidence type="ECO:0000313" key="2">
    <source>
        <dbReference type="Proteomes" id="UP000280066"/>
    </source>
</evidence>
<evidence type="ECO:0000313" key="1">
    <source>
        <dbReference type="EMBL" id="RSK33957.1"/>
    </source>
</evidence>